<protein>
    <submittedName>
        <fullName evidence="5">MarR family transcriptional regulator</fullName>
    </submittedName>
</protein>
<dbReference type="Gene3D" id="1.10.10.10">
    <property type="entry name" value="Winged helix-like DNA-binding domain superfamily/Winged helix DNA-binding domain"/>
    <property type="match status" value="1"/>
</dbReference>
<evidence type="ECO:0000256" key="2">
    <source>
        <dbReference type="ARBA" id="ARBA00023125"/>
    </source>
</evidence>
<accession>A0A5K7Z2F9</accession>
<evidence type="ECO:0000313" key="6">
    <source>
        <dbReference type="Proteomes" id="UP000427769"/>
    </source>
</evidence>
<dbReference type="InterPro" id="IPR011991">
    <property type="entry name" value="ArsR-like_HTH"/>
</dbReference>
<dbReference type="GO" id="GO:0003700">
    <property type="term" value="F:DNA-binding transcription factor activity"/>
    <property type="evidence" value="ECO:0007669"/>
    <property type="project" value="InterPro"/>
</dbReference>
<name>A0A5K7Z2F9_9BACT</name>
<dbReference type="SMART" id="SM00347">
    <property type="entry name" value="HTH_MARR"/>
    <property type="match status" value="1"/>
</dbReference>
<dbReference type="CDD" id="cd00090">
    <property type="entry name" value="HTH_ARSR"/>
    <property type="match status" value="1"/>
</dbReference>
<dbReference type="InterPro" id="IPR036390">
    <property type="entry name" value="WH_DNA-bd_sf"/>
</dbReference>
<evidence type="ECO:0000259" key="4">
    <source>
        <dbReference type="PROSITE" id="PS50995"/>
    </source>
</evidence>
<feature type="domain" description="HTH marR-type" evidence="4">
    <location>
        <begin position="20"/>
        <end position="152"/>
    </location>
</feature>
<dbReference type="OrthoDB" id="195851at2"/>
<keyword evidence="3" id="KW-0804">Transcription</keyword>
<dbReference type="PRINTS" id="PR00598">
    <property type="entry name" value="HTHMARR"/>
</dbReference>
<gene>
    <name evidence="5" type="ORF">DSCW_18660</name>
</gene>
<dbReference type="PROSITE" id="PS01117">
    <property type="entry name" value="HTH_MARR_1"/>
    <property type="match status" value="1"/>
</dbReference>
<keyword evidence="1" id="KW-0805">Transcription regulation</keyword>
<keyword evidence="2" id="KW-0238">DNA-binding</keyword>
<dbReference type="RefSeq" id="WP_155303483.1">
    <property type="nucleotide sequence ID" value="NZ_AP021875.1"/>
</dbReference>
<dbReference type="Pfam" id="PF01047">
    <property type="entry name" value="MarR"/>
    <property type="match status" value="1"/>
</dbReference>
<evidence type="ECO:0000256" key="3">
    <source>
        <dbReference type="ARBA" id="ARBA00023163"/>
    </source>
</evidence>
<dbReference type="SUPFAM" id="SSF46785">
    <property type="entry name" value="Winged helix' DNA-binding domain"/>
    <property type="match status" value="1"/>
</dbReference>
<dbReference type="PROSITE" id="PS50995">
    <property type="entry name" value="HTH_MARR_2"/>
    <property type="match status" value="1"/>
</dbReference>
<sequence length="177" mass="20019">MQNKMETDPSAIIPGDSIISDKVMIALRKIIRAIDMNSKKLVKRVGLTGPQLMILREIAIRNEITPGEIATAVSLSQATVTGILERMEKRELLTRKRSENDKRRSLVRLTELGRQTIENAPPLMQETFVERFTGLQEWEQMLILSVLQRLVVLMEAKAIDAAPFLETSSFDREVSSN</sequence>
<dbReference type="KEGG" id="dwd:DSCW_18660"/>
<dbReference type="GO" id="GO:0003677">
    <property type="term" value="F:DNA binding"/>
    <property type="evidence" value="ECO:0007669"/>
    <property type="project" value="UniProtKB-KW"/>
</dbReference>
<dbReference type="InterPro" id="IPR039422">
    <property type="entry name" value="MarR/SlyA-like"/>
</dbReference>
<dbReference type="InterPro" id="IPR000835">
    <property type="entry name" value="HTH_MarR-typ"/>
</dbReference>
<reference evidence="5 6" key="1">
    <citation type="submission" date="2019-11" db="EMBL/GenBank/DDBJ databases">
        <title>Comparative genomics of hydrocarbon-degrading Desulfosarcina strains.</title>
        <authorList>
            <person name="Watanabe M."/>
            <person name="Kojima H."/>
            <person name="Fukui M."/>
        </authorList>
    </citation>
    <scope>NUCLEOTIDE SEQUENCE [LARGE SCALE GENOMIC DNA]</scope>
    <source>
        <strain evidence="5 6">PP31</strain>
    </source>
</reference>
<dbReference type="AlphaFoldDB" id="A0A5K7Z2F9"/>
<evidence type="ECO:0000313" key="5">
    <source>
        <dbReference type="EMBL" id="BBO74449.1"/>
    </source>
</evidence>
<dbReference type="GO" id="GO:0006950">
    <property type="term" value="P:response to stress"/>
    <property type="evidence" value="ECO:0007669"/>
    <property type="project" value="TreeGrafter"/>
</dbReference>
<evidence type="ECO:0000256" key="1">
    <source>
        <dbReference type="ARBA" id="ARBA00023015"/>
    </source>
</evidence>
<proteinExistence type="predicted"/>
<dbReference type="InterPro" id="IPR036388">
    <property type="entry name" value="WH-like_DNA-bd_sf"/>
</dbReference>
<dbReference type="PANTHER" id="PTHR33164">
    <property type="entry name" value="TRANSCRIPTIONAL REGULATOR, MARR FAMILY"/>
    <property type="match status" value="1"/>
</dbReference>
<dbReference type="Proteomes" id="UP000427769">
    <property type="component" value="Chromosome"/>
</dbReference>
<dbReference type="InterPro" id="IPR023187">
    <property type="entry name" value="Tscrpt_reg_MarR-type_CS"/>
</dbReference>
<keyword evidence="6" id="KW-1185">Reference proteome</keyword>
<organism evidence="5 6">
    <name type="scientific">Desulfosarcina widdelii</name>
    <dbReference type="NCBI Taxonomy" id="947919"/>
    <lineage>
        <taxon>Bacteria</taxon>
        <taxon>Pseudomonadati</taxon>
        <taxon>Thermodesulfobacteriota</taxon>
        <taxon>Desulfobacteria</taxon>
        <taxon>Desulfobacterales</taxon>
        <taxon>Desulfosarcinaceae</taxon>
        <taxon>Desulfosarcina</taxon>
    </lineage>
</organism>
<dbReference type="EMBL" id="AP021875">
    <property type="protein sequence ID" value="BBO74449.1"/>
    <property type="molecule type" value="Genomic_DNA"/>
</dbReference>
<dbReference type="PANTHER" id="PTHR33164:SF89">
    <property type="entry name" value="MARR FAMILY REGULATORY PROTEIN"/>
    <property type="match status" value="1"/>
</dbReference>